<dbReference type="Gene3D" id="3.40.50.300">
    <property type="entry name" value="P-loop containing nucleotide triphosphate hydrolases"/>
    <property type="match status" value="1"/>
</dbReference>
<proteinExistence type="predicted"/>
<feature type="coiled-coil region" evidence="1">
    <location>
        <begin position="397"/>
        <end position="435"/>
    </location>
</feature>
<dbReference type="Gene3D" id="1.10.287.1490">
    <property type="match status" value="1"/>
</dbReference>
<sequence length="474" mass="52597">MSLTTSAPSKTALVVLGMCQSGTTVLSGVLGHLGAALPQHLMTSAEMGINEGAEINRLAGLNERLLQQVGFTRGDLLHFPSEWFDSSDAADLLNEAVELLTAEYGDASMFVINDPQICRLMPFWRAALNRFGARTLVVHNHNTAKRVAESLNRCKGYETEFGLALWARHVLDAEAESRDFPRSFTCDDALLTDWRATMLGIAADLEIDWPRPVEEVAPDIDLFLLQHSPAVITGDTDHPPQLPMLARIDEILQDMKSGADPAKNSAELDWLRAALDAIGPLFVPMANRAEPRVCEVHQLRNRIDELQAEIAAIQADYRLLSEQFCAATDKAARATQSVANRDAEIGNLSQQLLSVNRQLHVASAQLRQFAKQQALEIPGRIDLAVALNDPTALLDQLPQLRERVENATAAFEAQREQLCERIEHLEKQEAELTAKYNDALEWGLRREAELLSSASWRVTAPLRALSRAVRRLRR</sequence>
<dbReference type="InterPro" id="IPR027417">
    <property type="entry name" value="P-loop_NTPase"/>
</dbReference>
<dbReference type="InterPro" id="IPR014556">
    <property type="entry name" value="UCP029407"/>
</dbReference>
<dbReference type="SUPFAM" id="SSF52540">
    <property type="entry name" value="P-loop containing nucleoside triphosphate hydrolases"/>
    <property type="match status" value="1"/>
</dbReference>
<keyword evidence="3" id="KW-1185">Reference proteome</keyword>
<feature type="coiled-coil region" evidence="1">
    <location>
        <begin position="296"/>
        <end position="323"/>
    </location>
</feature>
<dbReference type="PIRSF" id="PIRSF029407">
    <property type="entry name" value="UCP029407"/>
    <property type="match status" value="1"/>
</dbReference>
<dbReference type="RefSeq" id="WP_205296011.1">
    <property type="nucleotide sequence ID" value="NZ_CP070371.1"/>
</dbReference>
<keyword evidence="1" id="KW-0175">Coiled coil</keyword>
<name>A0ABX7JM34_9RHOB</name>
<evidence type="ECO:0008006" key="4">
    <source>
        <dbReference type="Google" id="ProtNLM"/>
    </source>
</evidence>
<evidence type="ECO:0000313" key="2">
    <source>
        <dbReference type="EMBL" id="QRZ15050.1"/>
    </source>
</evidence>
<dbReference type="EMBL" id="CP070371">
    <property type="protein sequence ID" value="QRZ15050.1"/>
    <property type="molecule type" value="Genomic_DNA"/>
</dbReference>
<reference evidence="2 3" key="1">
    <citation type="submission" date="2021-02" db="EMBL/GenBank/DDBJ databases">
        <title>Paracoccus methylovroum sp.nov., a new methanol and methylamine utilizing methylotrophic denitrifer.</title>
        <authorList>
            <person name="Timsy T."/>
            <person name="Behrendt U."/>
            <person name="Ulrich A."/>
            <person name="Spanner T."/>
            <person name="Foesel B.U."/>
            <person name="Horn M.A."/>
            <person name="Kolb S."/>
        </authorList>
    </citation>
    <scope>NUCLEOTIDE SEQUENCE [LARGE SCALE GENOMIC DNA]</scope>
    <source>
        <strain evidence="2 3">H4-D09</strain>
    </source>
</reference>
<evidence type="ECO:0000313" key="3">
    <source>
        <dbReference type="Proteomes" id="UP000663629"/>
    </source>
</evidence>
<accession>A0ABX7JM34</accession>
<organism evidence="2 3">
    <name type="scientific">Paracoccus methylovorus</name>
    <dbReference type="NCBI Taxonomy" id="2812658"/>
    <lineage>
        <taxon>Bacteria</taxon>
        <taxon>Pseudomonadati</taxon>
        <taxon>Pseudomonadota</taxon>
        <taxon>Alphaproteobacteria</taxon>
        <taxon>Rhodobacterales</taxon>
        <taxon>Paracoccaceae</taxon>
        <taxon>Paracoccus</taxon>
    </lineage>
</organism>
<dbReference type="Proteomes" id="UP000663629">
    <property type="component" value="Chromosome 2"/>
</dbReference>
<protein>
    <recommendedName>
        <fullName evidence="4">Sulfotransferase family protein</fullName>
    </recommendedName>
</protein>
<gene>
    <name evidence="2" type="ORF">JWJ88_19090</name>
</gene>
<evidence type="ECO:0000256" key="1">
    <source>
        <dbReference type="SAM" id="Coils"/>
    </source>
</evidence>